<dbReference type="GO" id="GO:0015074">
    <property type="term" value="P:DNA integration"/>
    <property type="evidence" value="ECO:0007669"/>
    <property type="project" value="InterPro"/>
</dbReference>
<name>A0A699JPT8_TANCI</name>
<organism evidence="2">
    <name type="scientific">Tanacetum cinerariifolium</name>
    <name type="common">Dalmatian daisy</name>
    <name type="synonym">Chrysanthemum cinerariifolium</name>
    <dbReference type="NCBI Taxonomy" id="118510"/>
    <lineage>
        <taxon>Eukaryota</taxon>
        <taxon>Viridiplantae</taxon>
        <taxon>Streptophyta</taxon>
        <taxon>Embryophyta</taxon>
        <taxon>Tracheophyta</taxon>
        <taxon>Spermatophyta</taxon>
        <taxon>Magnoliopsida</taxon>
        <taxon>eudicotyledons</taxon>
        <taxon>Gunneridae</taxon>
        <taxon>Pentapetalae</taxon>
        <taxon>asterids</taxon>
        <taxon>campanulids</taxon>
        <taxon>Asterales</taxon>
        <taxon>Asteraceae</taxon>
        <taxon>Asteroideae</taxon>
        <taxon>Anthemideae</taxon>
        <taxon>Anthemidinae</taxon>
        <taxon>Tanacetum</taxon>
    </lineage>
</organism>
<sequence length="308" mass="35750">LVKEKFSSAVPNVDKEKALWVELKRLFKPDADDVLWKLQSLVKEKFSSAVPNVDKEKALWVELKRLFKPDADDVLWKLQSEMARDLVMKIFMEANKPKSRKSRFRIDSKSLNKVSVLVVLDLSKVVNLLYSLRDKDLFKSKDLHEAPILALLEGNDDFIIYCDASHQDLGAVLMQREKVIAYASQQVKPNEENHITHDLELGIHILYQKELNMRQRHWLELLADYNCEIRYHPKKNALGTQLDISTAYHPETDGKSERTIQTLEDMLRACVIDFGKGWQRHLPLVEFSYNNSYHASIKVAPFEALYGR</sequence>
<dbReference type="Pfam" id="PF17919">
    <property type="entry name" value="RT_RNaseH_2"/>
    <property type="match status" value="1"/>
</dbReference>
<dbReference type="SUPFAM" id="SSF53098">
    <property type="entry name" value="Ribonuclease H-like"/>
    <property type="match status" value="1"/>
</dbReference>
<feature type="non-terminal residue" evidence="2">
    <location>
        <position position="1"/>
    </location>
</feature>
<dbReference type="Gene3D" id="3.30.420.10">
    <property type="entry name" value="Ribonuclease H-like superfamily/Ribonuclease H"/>
    <property type="match status" value="1"/>
</dbReference>
<protein>
    <recommendedName>
        <fullName evidence="1">Integrase catalytic domain-containing protein</fullName>
    </recommendedName>
</protein>
<comment type="caution">
    <text evidence="2">The sequence shown here is derived from an EMBL/GenBank/DDBJ whole genome shotgun (WGS) entry which is preliminary data.</text>
</comment>
<dbReference type="InterPro" id="IPR036397">
    <property type="entry name" value="RNaseH_sf"/>
</dbReference>
<dbReference type="InterPro" id="IPR043502">
    <property type="entry name" value="DNA/RNA_pol_sf"/>
</dbReference>
<dbReference type="PROSITE" id="PS50994">
    <property type="entry name" value="INTEGRASE"/>
    <property type="match status" value="1"/>
</dbReference>
<dbReference type="InterPro" id="IPR001584">
    <property type="entry name" value="Integrase_cat-core"/>
</dbReference>
<evidence type="ECO:0000259" key="1">
    <source>
        <dbReference type="PROSITE" id="PS50994"/>
    </source>
</evidence>
<dbReference type="InterPro" id="IPR041577">
    <property type="entry name" value="RT_RNaseH_2"/>
</dbReference>
<dbReference type="InterPro" id="IPR012337">
    <property type="entry name" value="RNaseH-like_sf"/>
</dbReference>
<dbReference type="GO" id="GO:0003676">
    <property type="term" value="F:nucleic acid binding"/>
    <property type="evidence" value="ECO:0007669"/>
    <property type="project" value="InterPro"/>
</dbReference>
<dbReference type="SUPFAM" id="SSF56672">
    <property type="entry name" value="DNA/RNA polymerases"/>
    <property type="match status" value="1"/>
</dbReference>
<reference evidence="2" key="1">
    <citation type="journal article" date="2019" name="Sci. Rep.">
        <title>Draft genome of Tanacetum cinerariifolium, the natural source of mosquito coil.</title>
        <authorList>
            <person name="Yamashiro T."/>
            <person name="Shiraishi A."/>
            <person name="Satake H."/>
            <person name="Nakayama K."/>
        </authorList>
    </citation>
    <scope>NUCLEOTIDE SEQUENCE</scope>
</reference>
<dbReference type="PANTHER" id="PTHR34072:SF52">
    <property type="entry name" value="RIBONUCLEASE H"/>
    <property type="match status" value="1"/>
</dbReference>
<feature type="domain" description="Integrase catalytic" evidence="1">
    <location>
        <begin position="130"/>
        <end position="308"/>
    </location>
</feature>
<evidence type="ECO:0000313" key="2">
    <source>
        <dbReference type="EMBL" id="GFA51033.1"/>
    </source>
</evidence>
<dbReference type="AlphaFoldDB" id="A0A699JPT8"/>
<dbReference type="PANTHER" id="PTHR34072">
    <property type="entry name" value="ENZYMATIC POLYPROTEIN-RELATED"/>
    <property type="match status" value="1"/>
</dbReference>
<accession>A0A699JPT8</accession>
<feature type="non-terminal residue" evidence="2">
    <location>
        <position position="308"/>
    </location>
</feature>
<dbReference type="EMBL" id="BKCJ010436679">
    <property type="protein sequence ID" value="GFA51033.1"/>
    <property type="molecule type" value="Genomic_DNA"/>
</dbReference>
<proteinExistence type="predicted"/>
<gene>
    <name evidence="2" type="ORF">Tci_623005</name>
</gene>